<name>A0A7M3MHK2_9BACT</name>
<reference evidence="1 2" key="1">
    <citation type="submission" date="2018-06" db="EMBL/GenBank/DDBJ databases">
        <title>Complete genome of Desulfovibrio indonesiensis P37SLT.</title>
        <authorList>
            <person name="Crispim J.S."/>
            <person name="Vidigal P.M.P."/>
            <person name="Silva L.C.F."/>
            <person name="Laguardia C.N."/>
            <person name="Araujo L.C."/>
            <person name="Dias R.S."/>
            <person name="Sousa M.P."/>
            <person name="Paula S.O."/>
            <person name="Silva C."/>
        </authorList>
    </citation>
    <scope>NUCLEOTIDE SEQUENCE [LARGE SCALE GENOMIC DNA]</scope>
    <source>
        <strain evidence="1 2">P37SLT</strain>
    </source>
</reference>
<accession>A0A7M3MHK2</accession>
<dbReference type="RefSeq" id="WP_144301532.1">
    <property type="nucleotide sequence ID" value="NZ_QMIE01000002.1"/>
</dbReference>
<proteinExistence type="predicted"/>
<comment type="caution">
    <text evidence="1">The sequence shown here is derived from an EMBL/GenBank/DDBJ whole genome shotgun (WGS) entry which is preliminary data.</text>
</comment>
<keyword evidence="2" id="KW-1185">Reference proteome</keyword>
<gene>
    <name evidence="1" type="ORF">DPQ33_02100</name>
</gene>
<dbReference type="GO" id="GO:0003677">
    <property type="term" value="F:DNA binding"/>
    <property type="evidence" value="ECO:0007669"/>
    <property type="project" value="InterPro"/>
</dbReference>
<dbReference type="EMBL" id="QMIE01000002">
    <property type="protein sequence ID" value="TVM19173.1"/>
    <property type="molecule type" value="Genomic_DNA"/>
</dbReference>
<organism evidence="1 2">
    <name type="scientific">Oceanidesulfovibrio indonesiensis</name>
    <dbReference type="NCBI Taxonomy" id="54767"/>
    <lineage>
        <taxon>Bacteria</taxon>
        <taxon>Pseudomonadati</taxon>
        <taxon>Thermodesulfobacteriota</taxon>
        <taxon>Desulfovibrionia</taxon>
        <taxon>Desulfovibrionales</taxon>
        <taxon>Desulfovibrionaceae</taxon>
        <taxon>Oceanidesulfovibrio</taxon>
    </lineage>
</organism>
<protein>
    <submittedName>
        <fullName evidence="1">Transcriptional regulator</fullName>
    </submittedName>
</protein>
<dbReference type="Proteomes" id="UP000448292">
    <property type="component" value="Unassembled WGS sequence"/>
</dbReference>
<dbReference type="InterPro" id="IPR009679">
    <property type="entry name" value="Phage_186_CII-like"/>
</dbReference>
<dbReference type="AlphaFoldDB" id="A0A7M3MHK2"/>
<dbReference type="OrthoDB" id="5456084at2"/>
<sequence>MAIDPSIYRSLVELLYDIAHRAPSGRSFAQIAELMNKPYSTLASELNSGVETHKFGAGDLLLLMELADSDAPVDFLAQKRGGVFVKLPRVTANGPMDKASIKAVKEFGELMGAYGQALEDGKLSLAERKSILKEGYEAVAAVMALLRHVEDMETTA</sequence>
<dbReference type="Pfam" id="PF06892">
    <property type="entry name" value="Phage_CP76"/>
    <property type="match status" value="1"/>
</dbReference>
<evidence type="ECO:0000313" key="1">
    <source>
        <dbReference type="EMBL" id="TVM19173.1"/>
    </source>
</evidence>
<evidence type="ECO:0000313" key="2">
    <source>
        <dbReference type="Proteomes" id="UP000448292"/>
    </source>
</evidence>